<dbReference type="EMBL" id="LN890944">
    <property type="protein sequence ID" value="CUS15713.1"/>
    <property type="molecule type" value="Genomic_DNA"/>
</dbReference>
<protein>
    <submittedName>
        <fullName evidence="2">Uncharacterized protein</fullName>
    </submittedName>
</protein>
<accession>A0A292QAB7</accession>
<proteinExistence type="predicted"/>
<keyword evidence="3" id="KW-1185">Reference proteome</keyword>
<gene>
    <name evidence="2" type="ORF">GSTUAT00000206001</name>
</gene>
<feature type="compositionally biased region" description="Acidic residues" evidence="1">
    <location>
        <begin position="219"/>
        <end position="244"/>
    </location>
</feature>
<sequence length="244" mass="26815">MSKTLSARNQALDALELMANLLCTSHPHALFVIDPASGKTVEGYSMGVECGNDNIIWTVKMGEDCRFRSLMRARRVAIPSYNPRIAAEAEFQIDKVWRGQVCDELLALHTLGKLKRNWWEYPLVLKTDRGSRSPTHRGSPHDNQRPEVGAVKPKQGGPRGVIYIACSPRTTAHSSDVAWEFSDATSAFAGAKSEEGDGEGEGDREIADNGIGREGAECYADDEGEDGEYDEDGDEDDDEPLIEL</sequence>
<dbReference type="Proteomes" id="UP001412239">
    <property type="component" value="Unassembled WGS sequence"/>
</dbReference>
<feature type="region of interest" description="Disordered" evidence="1">
    <location>
        <begin position="129"/>
        <end position="161"/>
    </location>
</feature>
<dbReference type="AlphaFoldDB" id="A0A292QAB7"/>
<feature type="region of interest" description="Disordered" evidence="1">
    <location>
        <begin position="189"/>
        <end position="244"/>
    </location>
</feature>
<name>A0A292QAB7_9PEZI</name>
<reference evidence="2" key="1">
    <citation type="submission" date="2015-10" db="EMBL/GenBank/DDBJ databases">
        <authorList>
            <person name="Regsiter A."/>
            <person name="william w."/>
        </authorList>
    </citation>
    <scope>NUCLEOTIDE SEQUENCE</scope>
    <source>
        <strain evidence="2">Montdore</strain>
    </source>
</reference>
<evidence type="ECO:0000313" key="2">
    <source>
        <dbReference type="EMBL" id="CUS15713.1"/>
    </source>
</evidence>
<evidence type="ECO:0000313" key="3">
    <source>
        <dbReference type="Proteomes" id="UP001412239"/>
    </source>
</evidence>
<organism evidence="2 3">
    <name type="scientific">Tuber aestivum</name>
    <name type="common">summer truffle</name>
    <dbReference type="NCBI Taxonomy" id="59557"/>
    <lineage>
        <taxon>Eukaryota</taxon>
        <taxon>Fungi</taxon>
        <taxon>Dikarya</taxon>
        <taxon>Ascomycota</taxon>
        <taxon>Pezizomycotina</taxon>
        <taxon>Pezizomycetes</taxon>
        <taxon>Pezizales</taxon>
        <taxon>Tuberaceae</taxon>
        <taxon>Tuber</taxon>
    </lineage>
</organism>
<evidence type="ECO:0000256" key="1">
    <source>
        <dbReference type="SAM" id="MobiDB-lite"/>
    </source>
</evidence>